<proteinExistence type="predicted"/>
<keyword evidence="1" id="KW-1185">Reference proteome</keyword>
<sequence>MEGWAQGAERGTRMEQYSFIRSPGESVTVPIRGIPRGTDGTEYIELREPNGAAGDRREKIAEKRSARSAMFIPLVQFHEIKPAVHLDNRYRLMRHEPMLDAEGQRTDKIGKDETAPPSMEELKKLREDPKFYNYYAPKRRIFFTR</sequence>
<dbReference type="Proteomes" id="UP000694925">
    <property type="component" value="Unplaced"/>
</dbReference>
<protein>
    <submittedName>
        <fullName evidence="2">Uncharacterized protein LOC108626817 isoform X2</fullName>
    </submittedName>
</protein>
<name>A0AAJ7J2F3_9HYME</name>
<dbReference type="GeneID" id="108626817"/>
<evidence type="ECO:0000313" key="1">
    <source>
        <dbReference type="Proteomes" id="UP000694925"/>
    </source>
</evidence>
<organism evidence="1 2">
    <name type="scientific">Ceratina calcarata</name>
    <dbReference type="NCBI Taxonomy" id="156304"/>
    <lineage>
        <taxon>Eukaryota</taxon>
        <taxon>Metazoa</taxon>
        <taxon>Ecdysozoa</taxon>
        <taxon>Arthropoda</taxon>
        <taxon>Hexapoda</taxon>
        <taxon>Insecta</taxon>
        <taxon>Pterygota</taxon>
        <taxon>Neoptera</taxon>
        <taxon>Endopterygota</taxon>
        <taxon>Hymenoptera</taxon>
        <taxon>Apocrita</taxon>
        <taxon>Aculeata</taxon>
        <taxon>Apoidea</taxon>
        <taxon>Anthophila</taxon>
        <taxon>Apidae</taxon>
        <taxon>Ceratina</taxon>
        <taxon>Zadontomerus</taxon>
    </lineage>
</organism>
<dbReference type="RefSeq" id="XP_017883198.1">
    <property type="nucleotide sequence ID" value="XM_018027709.2"/>
</dbReference>
<dbReference type="AlphaFoldDB" id="A0AAJ7J2F3"/>
<accession>A0AAJ7J2F3</accession>
<gene>
    <name evidence="2" type="primary">LOC108626817</name>
</gene>
<evidence type="ECO:0000313" key="2">
    <source>
        <dbReference type="RefSeq" id="XP_017883198.1"/>
    </source>
</evidence>
<dbReference type="KEGG" id="ccal:108626817"/>
<reference evidence="2" key="1">
    <citation type="submission" date="2025-08" db="UniProtKB">
        <authorList>
            <consortium name="RefSeq"/>
        </authorList>
    </citation>
    <scope>IDENTIFICATION</scope>
    <source>
        <tissue evidence="2">Whole body</tissue>
    </source>
</reference>